<evidence type="ECO:0000313" key="2">
    <source>
        <dbReference type="Proteomes" id="UP000095614"/>
    </source>
</evidence>
<name>A0A139JU41_BACUN</name>
<dbReference type="AlphaFoldDB" id="A0A139JU41"/>
<organism evidence="1 2">
    <name type="scientific">Bacteroides uniformis</name>
    <dbReference type="NCBI Taxonomy" id="820"/>
    <lineage>
        <taxon>Bacteria</taxon>
        <taxon>Pseudomonadati</taxon>
        <taxon>Bacteroidota</taxon>
        <taxon>Bacteroidia</taxon>
        <taxon>Bacteroidales</taxon>
        <taxon>Bacteroidaceae</taxon>
        <taxon>Bacteroides</taxon>
    </lineage>
</organism>
<gene>
    <name evidence="1" type="ORF">ERS852462_03066</name>
</gene>
<dbReference type="EMBL" id="CZAF01000008">
    <property type="protein sequence ID" value="CUP24512.1"/>
    <property type="molecule type" value="Genomic_DNA"/>
</dbReference>
<dbReference type="PATRIC" id="fig|820.27.peg.4053"/>
<reference evidence="1 2" key="1">
    <citation type="submission" date="2015-09" db="EMBL/GenBank/DDBJ databases">
        <authorList>
            <consortium name="Pathogen Informatics"/>
        </authorList>
    </citation>
    <scope>NUCLEOTIDE SEQUENCE [LARGE SCALE GENOMIC DNA]</scope>
    <source>
        <strain evidence="1 2">2789STDY5834847</strain>
    </source>
</reference>
<proteinExistence type="predicted"/>
<dbReference type="Proteomes" id="UP000095614">
    <property type="component" value="Unassembled WGS sequence"/>
</dbReference>
<accession>A0A139JU41</accession>
<sequence length="43" mass="5406">MFEEENLLKFEPFLFKNGAVPKPKYFVVLRTWREIYRWLPFLL</sequence>
<evidence type="ECO:0000313" key="1">
    <source>
        <dbReference type="EMBL" id="CUP24512.1"/>
    </source>
</evidence>
<protein>
    <submittedName>
        <fullName evidence="1">Uncharacterized protein</fullName>
    </submittedName>
</protein>